<dbReference type="STRING" id="667129.HMPREF0758_0682"/>
<gene>
    <name evidence="1" type="ORF">HMPREF0758_0682</name>
</gene>
<dbReference type="AlphaFoldDB" id="D4DXN2"/>
<evidence type="ECO:0000313" key="2">
    <source>
        <dbReference type="Proteomes" id="UP000005723"/>
    </source>
</evidence>
<keyword evidence="2" id="KW-1185">Reference proteome</keyword>
<dbReference type="Proteomes" id="UP000005723">
    <property type="component" value="Unassembled WGS sequence"/>
</dbReference>
<dbReference type="PROSITE" id="PS51257">
    <property type="entry name" value="PROKAR_LIPOPROTEIN"/>
    <property type="match status" value="1"/>
</dbReference>
<dbReference type="HOGENOM" id="CLU_3122571_0_0_6"/>
<proteinExistence type="predicted"/>
<accession>D4DXN2</accession>
<protein>
    <submittedName>
        <fullName evidence="1">Uncharacterized protein</fullName>
    </submittedName>
</protein>
<organism evidence="1 2">
    <name type="scientific">Serratia odorifera DSM 4582</name>
    <dbReference type="NCBI Taxonomy" id="667129"/>
    <lineage>
        <taxon>Bacteria</taxon>
        <taxon>Pseudomonadati</taxon>
        <taxon>Pseudomonadota</taxon>
        <taxon>Gammaproteobacteria</taxon>
        <taxon>Enterobacterales</taxon>
        <taxon>Yersiniaceae</taxon>
        <taxon>Serratia</taxon>
    </lineage>
</organism>
<sequence>MGNNNRQRKSINAWVFVSSCHYGDEIMLSGYFPAVCKNAIMIGSAEIKIV</sequence>
<dbReference type="EMBL" id="ADBY01000015">
    <property type="protein sequence ID" value="EFE97775.1"/>
    <property type="molecule type" value="Genomic_DNA"/>
</dbReference>
<name>D4DXN2_SEROD</name>
<reference evidence="1 2" key="1">
    <citation type="submission" date="2010-01" db="EMBL/GenBank/DDBJ databases">
        <authorList>
            <person name="Muzny D."/>
            <person name="Qin X."/>
            <person name="Deng J."/>
            <person name="Jiang H."/>
            <person name="Liu Y."/>
            <person name="Qu J."/>
            <person name="Song X.-Z."/>
            <person name="Zhang L."/>
            <person name="Thornton R."/>
            <person name="Coyle M."/>
            <person name="Francisco L."/>
            <person name="Jackson L."/>
            <person name="Javaid M."/>
            <person name="Korchina V."/>
            <person name="Kovar C."/>
            <person name="Mata R."/>
            <person name="Mathew T."/>
            <person name="Ngo R."/>
            <person name="Nguyen L."/>
            <person name="Nguyen N."/>
            <person name="Okwuonu G."/>
            <person name="Ongeri F."/>
            <person name="Pham C."/>
            <person name="Simmons D."/>
            <person name="Wilczek-Boney K."/>
            <person name="Hale W."/>
            <person name="Jakkamsetti A."/>
            <person name="Pham P."/>
            <person name="Ruth R."/>
            <person name="San Lucas F."/>
            <person name="Warren J."/>
            <person name="Zhang J."/>
            <person name="Zhao Z."/>
            <person name="Zhou C."/>
            <person name="Zhu D."/>
            <person name="Lee S."/>
            <person name="Bess C."/>
            <person name="Blankenburg K."/>
            <person name="Forbes L."/>
            <person name="Fu Q."/>
            <person name="Gubbala S."/>
            <person name="Hirani K."/>
            <person name="Jayaseelan J.C."/>
            <person name="Lara F."/>
            <person name="Munidasa M."/>
            <person name="Palculict T."/>
            <person name="Patil S."/>
            <person name="Pu L.-L."/>
            <person name="Saada N."/>
            <person name="Tang L."/>
            <person name="Weissenberger G."/>
            <person name="Zhu Y."/>
            <person name="Hemphill L."/>
            <person name="Shang Y."/>
            <person name="Youmans B."/>
            <person name="Ayvaz T."/>
            <person name="Ross M."/>
            <person name="Santibanez J."/>
            <person name="Aqrawi P."/>
            <person name="Gross S."/>
            <person name="Joshi V."/>
            <person name="Fowler G."/>
            <person name="Nazareth L."/>
            <person name="Reid J."/>
            <person name="Worley K."/>
            <person name="Petrosino J."/>
            <person name="Highlander S."/>
            <person name="Gibbs R."/>
        </authorList>
    </citation>
    <scope>NUCLEOTIDE SEQUENCE [LARGE SCALE GENOMIC DNA]</scope>
    <source>
        <strain evidence="1 2">DSM 4582</strain>
    </source>
</reference>
<evidence type="ECO:0000313" key="1">
    <source>
        <dbReference type="EMBL" id="EFE97775.1"/>
    </source>
</evidence>
<comment type="caution">
    <text evidence="1">The sequence shown here is derived from an EMBL/GenBank/DDBJ whole genome shotgun (WGS) entry which is preliminary data.</text>
</comment>